<dbReference type="SUPFAM" id="SSF56112">
    <property type="entry name" value="Protein kinase-like (PK-like)"/>
    <property type="match status" value="1"/>
</dbReference>
<dbReference type="OrthoDB" id="10267235at2759"/>
<dbReference type="STRING" id="1382522.W6MFV3"/>
<dbReference type="EC" id="2.7.1.82" evidence="3"/>
<dbReference type="PANTHER" id="PTHR22603">
    <property type="entry name" value="CHOLINE/ETHANOALAMINE KINASE"/>
    <property type="match status" value="1"/>
</dbReference>
<keyword evidence="5" id="KW-1185">Reference proteome</keyword>
<dbReference type="Gene3D" id="3.90.1200.10">
    <property type="match status" value="1"/>
</dbReference>
<proteinExistence type="inferred from homology"/>
<dbReference type="Gene3D" id="3.30.200.20">
    <property type="entry name" value="Phosphorylase Kinase, domain 1"/>
    <property type="match status" value="1"/>
</dbReference>
<dbReference type="CDD" id="cd05157">
    <property type="entry name" value="ETNK_euk"/>
    <property type="match status" value="1"/>
</dbReference>
<dbReference type="GO" id="GO:0006646">
    <property type="term" value="P:phosphatidylethanolamine biosynthetic process"/>
    <property type="evidence" value="ECO:0007669"/>
    <property type="project" value="TreeGrafter"/>
</dbReference>
<dbReference type="GeneID" id="34518222"/>
<dbReference type="GO" id="GO:0005737">
    <property type="term" value="C:cytoplasm"/>
    <property type="evidence" value="ECO:0007669"/>
    <property type="project" value="TreeGrafter"/>
</dbReference>
<dbReference type="HOGENOM" id="CLU_012712_1_2_1"/>
<evidence type="ECO:0000256" key="3">
    <source>
        <dbReference type="ARBA" id="ARBA00038874"/>
    </source>
</evidence>
<reference evidence="4" key="1">
    <citation type="submission" date="2013-12" db="EMBL/GenBank/DDBJ databases">
        <authorList>
            <person name="Genoscope - CEA"/>
        </authorList>
    </citation>
    <scope>NUCLEOTIDE SEQUENCE</scope>
    <source>
        <strain evidence="4">CBS 1993</strain>
    </source>
</reference>
<gene>
    <name evidence="4" type="ORF">KUCA_T00000786001</name>
</gene>
<accession>W6MFV3</accession>
<dbReference type="Pfam" id="PF01633">
    <property type="entry name" value="Choline_kinase"/>
    <property type="match status" value="1"/>
</dbReference>
<comment type="pathway">
    <text evidence="1">Phospholipid metabolism; phosphatidylethanolamine biosynthesis; phosphatidylethanolamine from ethanolamine: step 1/3.</text>
</comment>
<dbReference type="InterPro" id="IPR011009">
    <property type="entry name" value="Kinase-like_dom_sf"/>
</dbReference>
<evidence type="ECO:0000256" key="1">
    <source>
        <dbReference type="ARBA" id="ARBA00037883"/>
    </source>
</evidence>
<evidence type="ECO:0000313" key="5">
    <source>
        <dbReference type="Proteomes" id="UP000019384"/>
    </source>
</evidence>
<organism evidence="4 5">
    <name type="scientific">Kuraishia capsulata CBS 1993</name>
    <dbReference type="NCBI Taxonomy" id="1382522"/>
    <lineage>
        <taxon>Eukaryota</taxon>
        <taxon>Fungi</taxon>
        <taxon>Dikarya</taxon>
        <taxon>Ascomycota</taxon>
        <taxon>Saccharomycotina</taxon>
        <taxon>Pichiomycetes</taxon>
        <taxon>Pichiales</taxon>
        <taxon>Pichiaceae</taxon>
        <taxon>Kuraishia</taxon>
    </lineage>
</organism>
<reference evidence="4" key="2">
    <citation type="submission" date="2014-02" db="EMBL/GenBank/DDBJ databases">
        <title>Complete DNA sequence of /Kuraishia capsulata/ illustrates novel genomic features among budding yeasts (/Saccharomycotina/).</title>
        <authorList>
            <person name="Morales L."/>
            <person name="Noel B."/>
            <person name="Porcel B."/>
            <person name="Marcet-Houben M."/>
            <person name="Hullo M-F."/>
            <person name="Sacerdot C."/>
            <person name="Tekaia F."/>
            <person name="Leh-Louis V."/>
            <person name="Despons L."/>
            <person name="Khanna V."/>
            <person name="Aury J-M."/>
            <person name="Barbe V."/>
            <person name="Couloux A."/>
            <person name="Labadie K."/>
            <person name="Pelletier E."/>
            <person name="Souciet J-L."/>
            <person name="Boekhout T."/>
            <person name="Gabaldon T."/>
            <person name="Wincker P."/>
            <person name="Dujon B."/>
        </authorList>
    </citation>
    <scope>NUCLEOTIDE SEQUENCE</scope>
    <source>
        <strain evidence="4">CBS 1993</strain>
    </source>
</reference>
<protein>
    <recommendedName>
        <fullName evidence="3">ethanolamine kinase</fullName>
        <ecNumber evidence="3">2.7.1.82</ecNumber>
    </recommendedName>
</protein>
<dbReference type="AlphaFoldDB" id="W6MFV3"/>
<comment type="similarity">
    <text evidence="2">Belongs to the choline/ethanolamine kinase family.</text>
</comment>
<dbReference type="PANTHER" id="PTHR22603:SF66">
    <property type="entry name" value="ETHANOLAMINE KINASE"/>
    <property type="match status" value="1"/>
</dbReference>
<dbReference type="RefSeq" id="XP_022456834.1">
    <property type="nucleotide sequence ID" value="XM_022605358.1"/>
</dbReference>
<dbReference type="EMBL" id="HG793125">
    <property type="protein sequence ID" value="CDK24819.1"/>
    <property type="molecule type" value="Genomic_DNA"/>
</dbReference>
<evidence type="ECO:0000313" key="4">
    <source>
        <dbReference type="EMBL" id="CDK24819.1"/>
    </source>
</evidence>
<sequence>MNSAYCLISSGDLHFLPCPTDTDAVNSQPPTARLADSYSDFLNNRSMISLTNDKFLQTPGLKPGLASAISAENSSSDSLSSFGYPSEVNLHQTISERQISAPTYPIIRGTPAESHVDPKLENLLSHYSTHSMLLPEEFVAPSNLGSPAEQQAVITELLFKVFPHWRSSSTSTIEIKQLTGGITNMLLSCKRTTLGSRKPEIVLVRTYGRGTDLIIDRDREFVSQLLLNSLSLAPPIYAKFGNGLVYGYIPGRSLLSHEMSHPLLYPLIAQRLGQWHSLLSDSEIEESITKLKRFNTKPGDKRENTPRNIWDLMSSWIDIVPENDGLCGVCKDNRDIQEAPEGASLKQVLRKEMEWVLSEIGSKSPFATCHCDLLSGNIIITQSLSKALQVGLREGLSHPPQKDDLTFIDYEYMMPGPRAFDISNHFMEWQGFECEKSRIPEPTPQNSLLRKWSKAYLSSSGSDVSSQEIDALIEEIALFYGMPGFYWGIWAGIQSDISLIDFDYSGYSCTRLGEYWDWKRKYLKK</sequence>
<dbReference type="GO" id="GO:0004305">
    <property type="term" value="F:ethanolamine kinase activity"/>
    <property type="evidence" value="ECO:0007669"/>
    <property type="project" value="UniProtKB-EC"/>
</dbReference>
<dbReference type="Proteomes" id="UP000019384">
    <property type="component" value="Unassembled WGS sequence"/>
</dbReference>
<evidence type="ECO:0000256" key="2">
    <source>
        <dbReference type="ARBA" id="ARBA00038211"/>
    </source>
</evidence>
<name>W6MFV3_9ASCO</name>